<reference evidence="4 5" key="1">
    <citation type="submission" date="2018-06" db="EMBL/GenBank/DDBJ databases">
        <authorList>
            <consortium name="Pathogen Informatics"/>
            <person name="Doyle S."/>
        </authorList>
    </citation>
    <scope>NUCLEOTIDE SEQUENCE [LARGE SCALE GENOMIC DNA]</scope>
    <source>
        <strain evidence="4 5">NCTC10801</strain>
    </source>
</reference>
<dbReference type="Proteomes" id="UP000254649">
    <property type="component" value="Unassembled WGS sequence"/>
</dbReference>
<dbReference type="AlphaFoldDB" id="A0A380TNG4"/>
<protein>
    <submittedName>
        <fullName evidence="4">Peptidase A24A prepilin type IV</fullName>
    </submittedName>
</protein>
<dbReference type="PANTHER" id="PTHR30487">
    <property type="entry name" value="TYPE 4 PREPILIN-LIKE PROTEINS LEADER PEPTIDE-PROCESSING ENZYME"/>
    <property type="match status" value="1"/>
</dbReference>
<keyword evidence="2" id="KW-0812">Transmembrane</keyword>
<keyword evidence="2" id="KW-1133">Transmembrane helix</keyword>
<dbReference type="GO" id="GO:0005886">
    <property type="term" value="C:plasma membrane"/>
    <property type="evidence" value="ECO:0007669"/>
    <property type="project" value="TreeGrafter"/>
</dbReference>
<dbReference type="EMBL" id="UFRQ01000003">
    <property type="protein sequence ID" value="SUT89150.1"/>
    <property type="molecule type" value="Genomic_DNA"/>
</dbReference>
<name>A0A380TNG4_9PAST</name>
<evidence type="ECO:0000259" key="3">
    <source>
        <dbReference type="Pfam" id="PF01478"/>
    </source>
</evidence>
<organism evidence="4 5">
    <name type="scientific">[Actinobacillus] rossii</name>
    <dbReference type="NCBI Taxonomy" id="123820"/>
    <lineage>
        <taxon>Bacteria</taxon>
        <taxon>Pseudomonadati</taxon>
        <taxon>Pseudomonadota</taxon>
        <taxon>Gammaproteobacteria</taxon>
        <taxon>Pasteurellales</taxon>
        <taxon>Pasteurellaceae</taxon>
    </lineage>
</organism>
<dbReference type="Pfam" id="PF01478">
    <property type="entry name" value="Peptidase_A24"/>
    <property type="match status" value="1"/>
</dbReference>
<feature type="domain" description="Prepilin type IV endopeptidase peptidase" evidence="3">
    <location>
        <begin position="91"/>
        <end position="200"/>
    </location>
</feature>
<keyword evidence="2" id="KW-0472">Membrane</keyword>
<evidence type="ECO:0000256" key="2">
    <source>
        <dbReference type="SAM" id="Phobius"/>
    </source>
</evidence>
<evidence type="ECO:0000313" key="5">
    <source>
        <dbReference type="Proteomes" id="UP000254649"/>
    </source>
</evidence>
<gene>
    <name evidence="4" type="primary">pppA</name>
    <name evidence="4" type="ORF">NCTC10801_00814</name>
</gene>
<dbReference type="GO" id="GO:0006465">
    <property type="term" value="P:signal peptide processing"/>
    <property type="evidence" value="ECO:0007669"/>
    <property type="project" value="TreeGrafter"/>
</dbReference>
<feature type="transmembrane region" description="Helical" evidence="2">
    <location>
        <begin position="113"/>
        <end position="132"/>
    </location>
</feature>
<feature type="transmembrane region" description="Helical" evidence="2">
    <location>
        <begin position="83"/>
        <end position="106"/>
    </location>
</feature>
<dbReference type="PANTHER" id="PTHR30487:SF0">
    <property type="entry name" value="PREPILIN LEADER PEPTIDASE_N-METHYLTRANSFERASE-RELATED"/>
    <property type="match status" value="1"/>
</dbReference>
<sequence length="224" mass="25810">MIYCALFISSGLIGFWAHYYMSHFSTQLIQDVYESYCEIFPKNPPHFEPQKSKLKPIKCGQNWQYFLRANLLFCINTVLVDDLLLGLSFTALLIILIVISAIDWYYKLISPALCQFLLCGGLCSAYFHYFSITLEQSLFSAMISFLIFWSIFHLSKWRYHTEVFGRGDYWLIAALSSFLPWQSLPLFIFLSCLLAIIYALIAKTQTIPFAPFLTIGAISTFMLG</sequence>
<evidence type="ECO:0000313" key="4">
    <source>
        <dbReference type="EMBL" id="SUT89150.1"/>
    </source>
</evidence>
<keyword evidence="5" id="KW-1185">Reference proteome</keyword>
<evidence type="ECO:0000256" key="1">
    <source>
        <dbReference type="ARBA" id="ARBA00005801"/>
    </source>
</evidence>
<feature type="transmembrane region" description="Helical" evidence="2">
    <location>
        <begin position="138"/>
        <end position="157"/>
    </location>
</feature>
<dbReference type="InterPro" id="IPR050882">
    <property type="entry name" value="Prepilin_peptidase/N-MTase"/>
</dbReference>
<dbReference type="InterPro" id="IPR000045">
    <property type="entry name" value="Prepilin_IV_endopep_pep"/>
</dbReference>
<comment type="similarity">
    <text evidence="1">Belongs to the peptidase A24 family.</text>
</comment>
<dbReference type="GO" id="GO:0004190">
    <property type="term" value="F:aspartic-type endopeptidase activity"/>
    <property type="evidence" value="ECO:0007669"/>
    <property type="project" value="InterPro"/>
</dbReference>
<accession>A0A380TNG4</accession>
<dbReference type="Gene3D" id="1.20.120.1220">
    <property type="match status" value="1"/>
</dbReference>
<feature type="transmembrane region" description="Helical" evidence="2">
    <location>
        <begin position="207"/>
        <end position="223"/>
    </location>
</feature>
<proteinExistence type="inferred from homology"/>
<feature type="transmembrane region" description="Helical" evidence="2">
    <location>
        <begin position="169"/>
        <end position="201"/>
    </location>
</feature>